<accession>A0A9P6JHI7</accession>
<comment type="caution">
    <text evidence="3">The sequence shown here is derived from an EMBL/GenBank/DDBJ whole genome shotgun (WGS) entry which is preliminary data.</text>
</comment>
<reference evidence="3" key="1">
    <citation type="journal article" date="2020" name="Fungal Divers.">
        <title>Resolving the Mortierellaceae phylogeny through synthesis of multi-gene phylogenetics and phylogenomics.</title>
        <authorList>
            <person name="Vandepol N."/>
            <person name="Liber J."/>
            <person name="Desiro A."/>
            <person name="Na H."/>
            <person name="Kennedy M."/>
            <person name="Barry K."/>
            <person name="Grigoriev I.V."/>
            <person name="Miller A.N."/>
            <person name="O'Donnell K."/>
            <person name="Stajich J.E."/>
            <person name="Bonito G."/>
        </authorList>
    </citation>
    <scope>NUCLEOTIDE SEQUENCE</scope>
    <source>
        <strain evidence="3">MES-2147</strain>
    </source>
</reference>
<keyword evidence="1" id="KW-0175">Coiled coil</keyword>
<dbReference type="AlphaFoldDB" id="A0A9P6JHI7"/>
<organism evidence="3 4">
    <name type="scientific">Modicella reniformis</name>
    <dbReference type="NCBI Taxonomy" id="1440133"/>
    <lineage>
        <taxon>Eukaryota</taxon>
        <taxon>Fungi</taxon>
        <taxon>Fungi incertae sedis</taxon>
        <taxon>Mucoromycota</taxon>
        <taxon>Mortierellomycotina</taxon>
        <taxon>Mortierellomycetes</taxon>
        <taxon>Mortierellales</taxon>
        <taxon>Mortierellaceae</taxon>
        <taxon>Modicella</taxon>
    </lineage>
</organism>
<dbReference type="Proteomes" id="UP000749646">
    <property type="component" value="Unassembled WGS sequence"/>
</dbReference>
<protein>
    <submittedName>
        <fullName evidence="3">Uncharacterized protein</fullName>
    </submittedName>
</protein>
<dbReference type="OrthoDB" id="2395959at2759"/>
<proteinExistence type="predicted"/>
<feature type="compositionally biased region" description="Low complexity" evidence="2">
    <location>
        <begin position="1"/>
        <end position="17"/>
    </location>
</feature>
<dbReference type="EMBL" id="JAAAHW010003967">
    <property type="protein sequence ID" value="KAF9979812.1"/>
    <property type="molecule type" value="Genomic_DNA"/>
</dbReference>
<feature type="coiled-coil region" evidence="1">
    <location>
        <begin position="76"/>
        <end position="186"/>
    </location>
</feature>
<gene>
    <name evidence="3" type="ORF">BGZ65_005972</name>
</gene>
<sequence>MSDSSLVKSSSDIGSISRNTDAPRITEIDMEDQALVLHSQASSSESQTLQRLYPASTSLQPIRGHSSTVYVETENNATHQARLDSLQKQIDKILHETQQIEQLQQQQQQQIEQALQEIQQTNHQMHKQQQQQIEEIHHQMHKQYTEEIQKQTHQHQQHSEEIQQLTNQHQQQIDDILQQVQAMKQDGHQMIQQIHALKQSNRKEASEQQVRREETFQLQGQEFDRLMVIKYRTQALLGTPFQELLIPRLFVVLPVTSSMVDKDGSPCPLLYRLYYLCECGTHTMSESSKGRHEIHMANHPGYDLDNHSTFFDKYGSYLLAMMFMVKYGAVAAGRVVPPLANLRLAGGIDTEKGHLNRQVDDTITYLEDTLCINKNDMDPIQHWEVDHSELIHMKSYLKTMEGQNSFGDLHPTTTQDRQCVWVCNEHQREYHDSIMQQLRKVIKANGGYEEYNKEAGKIKNIIMIRSDALTKRFYDALLEVRWIQNADNQWYLTALDLKLGYDRLITTSIAHILVNLNNMESLELDFRQVLLTIGTSPDGTGYMKIEMGKFKDLTHDDFEFVHECHNTRLTIRNTPQEVNDYSLISTLQRSTKLEFLRIRCLANRASAVINLITSTREKTLLRGEPVSLRTFELMDEDLVTVDISTPWDDHHIITTTLKFTEDSEEFEMRTRIGLGLNRTVTKDDSVRDFIQHYGWTIEILKSPSVLDDHLVSLLHNSIRERGSQIIKLSIVPSSLTKAGLDTLDQIIRISPNLVSLQLWFNKLEDAYQLEKALLLLERYKERLEGIGFYGDSIATWLPQIIKTYPNKNSFPKMNSFGVQSNFPRNCTEWVTGMISVPLQPSPSNRLNGFSLYDVTLRPEDWQSVIDAIDLAELDWLHFFNTNFTHKELELLINRIVAADMQQVKLRTLRLGKEMFGARPLYAKLREKLPHIIIE</sequence>
<name>A0A9P6JHI7_9FUNG</name>
<evidence type="ECO:0000313" key="3">
    <source>
        <dbReference type="EMBL" id="KAF9979812.1"/>
    </source>
</evidence>
<evidence type="ECO:0000313" key="4">
    <source>
        <dbReference type="Proteomes" id="UP000749646"/>
    </source>
</evidence>
<keyword evidence="4" id="KW-1185">Reference proteome</keyword>
<feature type="region of interest" description="Disordered" evidence="2">
    <location>
        <begin position="1"/>
        <end position="25"/>
    </location>
</feature>
<evidence type="ECO:0000256" key="2">
    <source>
        <dbReference type="SAM" id="MobiDB-lite"/>
    </source>
</evidence>
<evidence type="ECO:0000256" key="1">
    <source>
        <dbReference type="SAM" id="Coils"/>
    </source>
</evidence>